<dbReference type="InterPro" id="IPR007592">
    <property type="entry name" value="GEBP"/>
</dbReference>
<keyword evidence="5" id="KW-1185">Reference proteome</keyword>
<evidence type="ECO:0000313" key="4">
    <source>
        <dbReference type="EMBL" id="PIA63867.1"/>
    </source>
</evidence>
<dbReference type="GO" id="GO:0006355">
    <property type="term" value="P:regulation of DNA-templated transcription"/>
    <property type="evidence" value="ECO:0007669"/>
    <property type="project" value="InterPro"/>
</dbReference>
<dbReference type="AlphaFoldDB" id="A0A2G5F7I6"/>
<gene>
    <name evidence="4" type="ORF">AQUCO_00201294v1</name>
</gene>
<dbReference type="PANTHER" id="PTHR31662">
    <property type="entry name" value="BNAANNG10740D PROTEIN-RELATED"/>
    <property type="match status" value="1"/>
</dbReference>
<organism evidence="4 5">
    <name type="scientific">Aquilegia coerulea</name>
    <name type="common">Rocky mountain columbine</name>
    <dbReference type="NCBI Taxonomy" id="218851"/>
    <lineage>
        <taxon>Eukaryota</taxon>
        <taxon>Viridiplantae</taxon>
        <taxon>Streptophyta</taxon>
        <taxon>Embryophyta</taxon>
        <taxon>Tracheophyta</taxon>
        <taxon>Spermatophyta</taxon>
        <taxon>Magnoliopsida</taxon>
        <taxon>Ranunculales</taxon>
        <taxon>Ranunculaceae</taxon>
        <taxon>Thalictroideae</taxon>
        <taxon>Aquilegia</taxon>
    </lineage>
</organism>
<dbReference type="Pfam" id="PF04504">
    <property type="entry name" value="GeBP-like_DBD"/>
    <property type="match status" value="1"/>
</dbReference>
<dbReference type="GO" id="GO:0005634">
    <property type="term" value="C:nucleus"/>
    <property type="evidence" value="ECO:0007669"/>
    <property type="project" value="TreeGrafter"/>
</dbReference>
<dbReference type="EMBL" id="KZ305019">
    <property type="protein sequence ID" value="PIA63867.1"/>
    <property type="molecule type" value="Genomic_DNA"/>
</dbReference>
<evidence type="ECO:0000256" key="2">
    <source>
        <dbReference type="SAM" id="MobiDB-lite"/>
    </source>
</evidence>
<evidence type="ECO:0000313" key="5">
    <source>
        <dbReference type="Proteomes" id="UP000230069"/>
    </source>
</evidence>
<feature type="compositionally biased region" description="Acidic residues" evidence="2">
    <location>
        <begin position="42"/>
        <end position="51"/>
    </location>
</feature>
<protein>
    <recommendedName>
        <fullName evidence="3">Glabrous enhancer-binding protein-like DBD domain-containing protein</fullName>
    </recommendedName>
</protein>
<name>A0A2G5F7I6_AQUCA</name>
<evidence type="ECO:0000259" key="3">
    <source>
        <dbReference type="Pfam" id="PF04504"/>
    </source>
</evidence>
<dbReference type="STRING" id="218851.A0A2G5F7I6"/>
<feature type="region of interest" description="Disordered" evidence="2">
    <location>
        <begin position="17"/>
        <end position="52"/>
    </location>
</feature>
<accession>A0A2G5F7I6</accession>
<evidence type="ECO:0000256" key="1">
    <source>
        <dbReference type="ARBA" id="ARBA00010820"/>
    </source>
</evidence>
<comment type="similarity">
    <text evidence="1">Belongs to the GeBP family.</text>
</comment>
<feature type="region of interest" description="Disordered" evidence="2">
    <location>
        <begin position="204"/>
        <end position="230"/>
    </location>
</feature>
<dbReference type="PANTHER" id="PTHR31662:SF8">
    <property type="entry name" value="EXPRESSED PROTEIN"/>
    <property type="match status" value="1"/>
</dbReference>
<dbReference type="OrthoDB" id="1885109at2759"/>
<reference evidence="4 5" key="1">
    <citation type="submission" date="2017-09" db="EMBL/GenBank/DDBJ databases">
        <title>WGS assembly of Aquilegia coerulea Goldsmith.</title>
        <authorList>
            <person name="Hodges S."/>
            <person name="Kramer E."/>
            <person name="Nordborg M."/>
            <person name="Tomkins J."/>
            <person name="Borevitz J."/>
            <person name="Derieg N."/>
            <person name="Yan J."/>
            <person name="Mihaltcheva S."/>
            <person name="Hayes R.D."/>
            <person name="Rokhsar D."/>
        </authorList>
    </citation>
    <scope>NUCLEOTIDE SEQUENCE [LARGE SCALE GENOMIC DNA]</scope>
    <source>
        <strain evidence="5">cv. Goldsmith</strain>
    </source>
</reference>
<dbReference type="Proteomes" id="UP000230069">
    <property type="component" value="Unassembled WGS sequence"/>
</dbReference>
<proteinExistence type="inferred from homology"/>
<feature type="domain" description="Glabrous enhancer-binding protein-like DBD" evidence="3">
    <location>
        <begin position="65"/>
        <end position="158"/>
    </location>
</feature>
<sequence>MSSISIKTAARKLPIKRKSPELSLNPNPNFIPKLESQHFNEESEEEQEQEQETLLYEIKPPPFKFHRIWTESDEIRFLQGLLDSTSQGLIFPRDLHLFYNRFSTCMSQPYTKSQLSEKLRRLRKKFRVISSRILNGLDASLLSDHDKALFSISKKLWDSNGSIQSPFNVNNTTNSNSANKKKSNASVTVKVSFNPTFTPSISPSLLIPSSAQENHHHHHHHRNDEDEDNVACKVEIDDKGVNFDGGNGEELNLVNDNGDGTRRIVAKTVMDVFDKSLKEVKMSLADQSSSSSLNGFSHQGKWDDLMKRCREQSLAELDMLGRRMRLVLEDSIRDQ</sequence>
<dbReference type="InParanoid" id="A0A2G5F7I6"/>
<dbReference type="InterPro" id="IPR053932">
    <property type="entry name" value="GeBP-like_DBD"/>
</dbReference>